<comment type="caution">
    <text evidence="1">The sequence shown here is derived from an EMBL/GenBank/DDBJ whole genome shotgun (WGS) entry which is preliminary data.</text>
</comment>
<evidence type="ECO:0000313" key="1">
    <source>
        <dbReference type="EMBL" id="OQR96687.1"/>
    </source>
</evidence>
<dbReference type="OrthoDB" id="10353769at2759"/>
<accession>A0A1V9ZFG3</accession>
<proteinExistence type="predicted"/>
<protein>
    <submittedName>
        <fullName evidence="1">Uncharacterized protein</fullName>
    </submittedName>
</protein>
<dbReference type="Proteomes" id="UP000243579">
    <property type="component" value="Unassembled WGS sequence"/>
</dbReference>
<reference evidence="1 2" key="1">
    <citation type="journal article" date="2014" name="Genome Biol. Evol.">
        <title>The secreted proteins of Achlya hypogyna and Thraustotheca clavata identify the ancestral oomycete secretome and reveal gene acquisitions by horizontal gene transfer.</title>
        <authorList>
            <person name="Misner I."/>
            <person name="Blouin N."/>
            <person name="Leonard G."/>
            <person name="Richards T.A."/>
            <person name="Lane C.E."/>
        </authorList>
    </citation>
    <scope>NUCLEOTIDE SEQUENCE [LARGE SCALE GENOMIC DNA]</scope>
    <source>
        <strain evidence="1 2">ATCC 48635</strain>
    </source>
</reference>
<organism evidence="1 2">
    <name type="scientific">Achlya hypogyna</name>
    <name type="common">Oomycete</name>
    <name type="synonym">Protoachlya hypogyna</name>
    <dbReference type="NCBI Taxonomy" id="1202772"/>
    <lineage>
        <taxon>Eukaryota</taxon>
        <taxon>Sar</taxon>
        <taxon>Stramenopiles</taxon>
        <taxon>Oomycota</taxon>
        <taxon>Saprolegniomycetes</taxon>
        <taxon>Saprolegniales</taxon>
        <taxon>Achlyaceae</taxon>
        <taxon>Achlya</taxon>
    </lineage>
</organism>
<keyword evidence="2" id="KW-1185">Reference proteome</keyword>
<evidence type="ECO:0000313" key="2">
    <source>
        <dbReference type="Proteomes" id="UP000243579"/>
    </source>
</evidence>
<dbReference type="EMBL" id="JNBR01000133">
    <property type="protein sequence ID" value="OQR96687.1"/>
    <property type="molecule type" value="Genomic_DNA"/>
</dbReference>
<name>A0A1V9ZFG3_ACHHY</name>
<sequence length="130" mass="14617">MIPEATTLTEALEHLTATLTSTLLDLQTQVQGLALRFYMPPAEPENAIARHDDEPKDREIVYALTSKVTELVAHFQHTWGLMAERYGQTAAEVLEKVEETKVMLEQTFGEGKLQLQLHYNAAINARQPQA</sequence>
<dbReference type="AlphaFoldDB" id="A0A1V9ZFG3"/>
<gene>
    <name evidence="1" type="ORF">ACHHYP_13811</name>
</gene>